<name>A0A512T1L2_9MICO</name>
<keyword evidence="2" id="KW-0808">Transferase</keyword>
<protein>
    <submittedName>
        <fullName evidence="2">Aminotransferase</fullName>
    </submittedName>
</protein>
<proteinExistence type="predicted"/>
<dbReference type="InterPro" id="IPR044992">
    <property type="entry name" value="ChyE-like"/>
</dbReference>
<dbReference type="Gene3D" id="3.40.50.880">
    <property type="match status" value="1"/>
</dbReference>
<dbReference type="GO" id="GO:0005829">
    <property type="term" value="C:cytosol"/>
    <property type="evidence" value="ECO:0007669"/>
    <property type="project" value="TreeGrafter"/>
</dbReference>
<dbReference type="AlphaFoldDB" id="A0A512T1L2"/>
<dbReference type="EMBL" id="BKBA01000008">
    <property type="protein sequence ID" value="GEQ14107.1"/>
    <property type="molecule type" value="Genomic_DNA"/>
</dbReference>
<dbReference type="Pfam" id="PF00117">
    <property type="entry name" value="GATase"/>
    <property type="match status" value="1"/>
</dbReference>
<feature type="domain" description="Glutamine amidotransferase" evidence="1">
    <location>
        <begin position="21"/>
        <end position="183"/>
    </location>
</feature>
<sequence length="240" mass="25777">MTRFLVVQHEPEAPGGWLTERWTQLGITADTVRGDLFETVPTRLEHDALVVLGGAMNADEDETYPWLAPTKALLRAAVAQGVPTLGVCLGHQLMVSALGGEVVLNPRGRTSGLFPLSLTADGDADPLLGGLSGRDVVHYNGDVVSRLPDGAERLATAPDGSVQAARFGPRAWGVQFHPETTPEIFEGWMTDFRPEPHEAPDSPATWLAQMESRREANRTTGYAVADAFAAVVRLCPSRSA</sequence>
<dbReference type="PANTHER" id="PTHR42695:SF5">
    <property type="entry name" value="GLUTAMINE AMIDOTRANSFERASE YLR126C-RELATED"/>
    <property type="match status" value="1"/>
</dbReference>
<dbReference type="PANTHER" id="PTHR42695">
    <property type="entry name" value="GLUTAMINE AMIDOTRANSFERASE YLR126C-RELATED"/>
    <property type="match status" value="1"/>
</dbReference>
<dbReference type="Proteomes" id="UP000321793">
    <property type="component" value="Unassembled WGS sequence"/>
</dbReference>
<dbReference type="InterPro" id="IPR029062">
    <property type="entry name" value="Class_I_gatase-like"/>
</dbReference>
<organism evidence="2 3">
    <name type="scientific">Knoellia locipacati</name>
    <dbReference type="NCBI Taxonomy" id="882824"/>
    <lineage>
        <taxon>Bacteria</taxon>
        <taxon>Bacillati</taxon>
        <taxon>Actinomycetota</taxon>
        <taxon>Actinomycetes</taxon>
        <taxon>Micrococcales</taxon>
        <taxon>Intrasporangiaceae</taxon>
        <taxon>Knoellia</taxon>
    </lineage>
</organism>
<dbReference type="InterPro" id="IPR017926">
    <property type="entry name" value="GATASE"/>
</dbReference>
<dbReference type="CDD" id="cd01741">
    <property type="entry name" value="GATase1_1"/>
    <property type="match status" value="1"/>
</dbReference>
<gene>
    <name evidence="2" type="ORF">KLO01_21540</name>
</gene>
<keyword evidence="3" id="KW-1185">Reference proteome</keyword>
<dbReference type="RefSeq" id="WP_147064876.1">
    <property type="nucleotide sequence ID" value="NZ_BAABDN010000001.1"/>
</dbReference>
<evidence type="ECO:0000313" key="2">
    <source>
        <dbReference type="EMBL" id="GEQ14107.1"/>
    </source>
</evidence>
<reference evidence="2 3" key="1">
    <citation type="submission" date="2019-07" db="EMBL/GenBank/DDBJ databases">
        <title>Whole genome shotgun sequence of Knoellia locipacati NBRC 109775.</title>
        <authorList>
            <person name="Hosoyama A."/>
            <person name="Uohara A."/>
            <person name="Ohji S."/>
            <person name="Ichikawa N."/>
        </authorList>
    </citation>
    <scope>NUCLEOTIDE SEQUENCE [LARGE SCALE GENOMIC DNA]</scope>
    <source>
        <strain evidence="2 3">NBRC 109775</strain>
    </source>
</reference>
<dbReference type="GO" id="GO:0008483">
    <property type="term" value="F:transaminase activity"/>
    <property type="evidence" value="ECO:0007669"/>
    <property type="project" value="UniProtKB-KW"/>
</dbReference>
<evidence type="ECO:0000259" key="1">
    <source>
        <dbReference type="Pfam" id="PF00117"/>
    </source>
</evidence>
<evidence type="ECO:0000313" key="3">
    <source>
        <dbReference type="Proteomes" id="UP000321793"/>
    </source>
</evidence>
<dbReference type="SUPFAM" id="SSF52317">
    <property type="entry name" value="Class I glutamine amidotransferase-like"/>
    <property type="match status" value="1"/>
</dbReference>
<dbReference type="PROSITE" id="PS51273">
    <property type="entry name" value="GATASE_TYPE_1"/>
    <property type="match status" value="1"/>
</dbReference>
<keyword evidence="2" id="KW-0032">Aminotransferase</keyword>
<dbReference type="OrthoDB" id="5196541at2"/>
<accession>A0A512T1L2</accession>
<comment type="caution">
    <text evidence="2">The sequence shown here is derived from an EMBL/GenBank/DDBJ whole genome shotgun (WGS) entry which is preliminary data.</text>
</comment>